<dbReference type="PANTHER" id="PTHR35271">
    <property type="entry name" value="ABC TRANSPORTER, SUBSTRATE-BINDING LIPOPROTEIN-RELATED"/>
    <property type="match status" value="1"/>
</dbReference>
<dbReference type="CDD" id="cd06325">
    <property type="entry name" value="PBP1_ABC_unchar_transporter"/>
    <property type="match status" value="1"/>
</dbReference>
<dbReference type="Pfam" id="PF04392">
    <property type="entry name" value="ABC_sub_bind"/>
    <property type="match status" value="1"/>
</dbReference>
<evidence type="ECO:0000256" key="1">
    <source>
        <dbReference type="SAM" id="SignalP"/>
    </source>
</evidence>
<reference evidence="2 3" key="1">
    <citation type="submission" date="2023-06" db="EMBL/GenBank/DDBJ databases">
        <title>Identification and characterization of horizontal gene transfer across gut microbiota members of farm animals based on homology search.</title>
        <authorList>
            <person name="Schwarzerova J."/>
            <person name="Nykrynova M."/>
            <person name="Jureckova K."/>
            <person name="Cejkova D."/>
            <person name="Rychlik I."/>
        </authorList>
    </citation>
    <scope>NUCLEOTIDE SEQUENCE [LARGE SCALE GENOMIC DNA]</scope>
    <source>
        <strain evidence="2 3">ET340</strain>
    </source>
</reference>
<name>A0ABT7URS7_9FIRM</name>
<dbReference type="InterPro" id="IPR007487">
    <property type="entry name" value="ABC_transpt-TYRBP-like"/>
</dbReference>
<feature type="signal peptide" evidence="1">
    <location>
        <begin position="1"/>
        <end position="27"/>
    </location>
</feature>
<dbReference type="PANTHER" id="PTHR35271:SF1">
    <property type="entry name" value="ABC TRANSPORTER, SUBSTRATE-BINDING LIPOPROTEIN"/>
    <property type="match status" value="1"/>
</dbReference>
<dbReference type="Proteomes" id="UP001529380">
    <property type="component" value="Unassembled WGS sequence"/>
</dbReference>
<accession>A0ABT7URS7</accession>
<protein>
    <submittedName>
        <fullName evidence="2">ABC transporter substrate-binding protein</fullName>
    </submittedName>
</protein>
<sequence length="345" mass="35133">MKHMKTRLTALFAAAAMALSLAGCGSAASSTASASAAASGSGQQADYTVGILQYTSHSSLDEIAAAIQSELEQQAQAAGVTISVELKNGQGDAATINDICKMFVSDGVDLIIPIATPAATAAAAAVQGTDIPLVYSAVTDPVEAQLAQSMEAPGENMTGTSDYIDTAKILDLVLANNPDTKTLGLIYNLGETNSATTIEDLRPVLEEKGIQAVESTVTTPGEVQMAAQNLISQGVDAIFVPIDNTVASAMSVLADEAIKGGVPVYTAADSMVRDGGLATTGVNYTKLGELTAQMAVQVLQGEDPATMPVQVLNDGIVTVNTTTAAALGIDPDVFDLSGEGYVSVE</sequence>
<dbReference type="Gene3D" id="3.40.50.2300">
    <property type="match status" value="2"/>
</dbReference>
<keyword evidence="3" id="KW-1185">Reference proteome</keyword>
<gene>
    <name evidence="2" type="ORF">QUW08_09845</name>
</gene>
<comment type="caution">
    <text evidence="2">The sequence shown here is derived from an EMBL/GenBank/DDBJ whole genome shotgun (WGS) entry which is preliminary data.</text>
</comment>
<dbReference type="SUPFAM" id="SSF53822">
    <property type="entry name" value="Periplasmic binding protein-like I"/>
    <property type="match status" value="1"/>
</dbReference>
<feature type="chain" id="PRO_5046076867" evidence="1">
    <location>
        <begin position="28"/>
        <end position="345"/>
    </location>
</feature>
<dbReference type="InterPro" id="IPR028082">
    <property type="entry name" value="Peripla_BP_I"/>
</dbReference>
<evidence type="ECO:0000313" key="3">
    <source>
        <dbReference type="Proteomes" id="UP001529380"/>
    </source>
</evidence>
<keyword evidence="1" id="KW-0732">Signal</keyword>
<proteinExistence type="predicted"/>
<dbReference type="EMBL" id="JAUDCL010000017">
    <property type="protein sequence ID" value="MDM8201587.1"/>
    <property type="molecule type" value="Genomic_DNA"/>
</dbReference>
<organism evidence="2 3">
    <name type="scientific">Allofournierella massiliensis</name>
    <dbReference type="NCBI Taxonomy" id="1650663"/>
    <lineage>
        <taxon>Bacteria</taxon>
        <taxon>Bacillati</taxon>
        <taxon>Bacillota</taxon>
        <taxon>Clostridia</taxon>
        <taxon>Eubacteriales</taxon>
        <taxon>Oscillospiraceae</taxon>
        <taxon>Allofournierella</taxon>
    </lineage>
</organism>
<dbReference type="PROSITE" id="PS51257">
    <property type="entry name" value="PROKAR_LIPOPROTEIN"/>
    <property type="match status" value="1"/>
</dbReference>
<evidence type="ECO:0000313" key="2">
    <source>
        <dbReference type="EMBL" id="MDM8201587.1"/>
    </source>
</evidence>